<dbReference type="SUPFAM" id="SSF57850">
    <property type="entry name" value="RING/U-box"/>
    <property type="match status" value="1"/>
</dbReference>
<evidence type="ECO:0000256" key="2">
    <source>
        <dbReference type="ARBA" id="ARBA00022771"/>
    </source>
</evidence>
<accession>A0A8T2TTJ9</accession>
<name>A0A8T2TTJ9_CERRI</name>
<dbReference type="Pfam" id="PF12906">
    <property type="entry name" value="RINGv"/>
    <property type="match status" value="1"/>
</dbReference>
<reference evidence="8" key="1">
    <citation type="submission" date="2021-08" db="EMBL/GenBank/DDBJ databases">
        <title>WGS assembly of Ceratopteris richardii.</title>
        <authorList>
            <person name="Marchant D.B."/>
            <person name="Chen G."/>
            <person name="Jenkins J."/>
            <person name="Shu S."/>
            <person name="Leebens-Mack J."/>
            <person name="Grimwood J."/>
            <person name="Schmutz J."/>
            <person name="Soltis P."/>
            <person name="Soltis D."/>
            <person name="Chen Z.-H."/>
        </authorList>
    </citation>
    <scope>NUCLEOTIDE SEQUENCE</scope>
    <source>
        <strain evidence="8">Whitten #5841</strain>
        <tissue evidence="8">Leaf</tissue>
    </source>
</reference>
<organism evidence="8 9">
    <name type="scientific">Ceratopteris richardii</name>
    <name type="common">Triangle waterfern</name>
    <dbReference type="NCBI Taxonomy" id="49495"/>
    <lineage>
        <taxon>Eukaryota</taxon>
        <taxon>Viridiplantae</taxon>
        <taxon>Streptophyta</taxon>
        <taxon>Embryophyta</taxon>
        <taxon>Tracheophyta</taxon>
        <taxon>Polypodiopsida</taxon>
        <taxon>Polypodiidae</taxon>
        <taxon>Polypodiales</taxon>
        <taxon>Pteridineae</taxon>
        <taxon>Pteridaceae</taxon>
        <taxon>Parkerioideae</taxon>
        <taxon>Ceratopteris</taxon>
    </lineage>
</organism>
<keyword evidence="1" id="KW-0479">Metal-binding</keyword>
<dbReference type="GO" id="GO:0016020">
    <property type="term" value="C:membrane"/>
    <property type="evidence" value="ECO:0007669"/>
    <property type="project" value="TreeGrafter"/>
</dbReference>
<sequence length="273" mass="30500">MSEGKKMEAQLQAHVSLNVEDRIEAALGSLASAHQPDILTFEGHMISGISSPSAVLPSSSQFLLQEASTGLIECRICQEEAYPSQMEIPCGCSGTLKYAHHKCVQRWCNEKGSTICEICHQPYKQAYSVSGLQHQGGDVALDLSDAWELEPRNPRIVALAAAYRHSLVSEHEDNPAFSSWRAVCARSAVLILMSFLLFRHAIQTAVSSEDDVFVFIVILFLRMIWLLLPCYILVRTVNVLQQEQVDMARTRELSFLLLNRYHQSIRTVHVSAS</sequence>
<evidence type="ECO:0000313" key="8">
    <source>
        <dbReference type="EMBL" id="KAH7425610.1"/>
    </source>
</evidence>
<dbReference type="Gene3D" id="3.30.40.10">
    <property type="entry name" value="Zinc/RING finger domain, C3HC4 (zinc finger)"/>
    <property type="match status" value="1"/>
</dbReference>
<dbReference type="InterPro" id="IPR033275">
    <property type="entry name" value="MARCH-like"/>
</dbReference>
<dbReference type="GO" id="GO:0004842">
    <property type="term" value="F:ubiquitin-protein transferase activity"/>
    <property type="evidence" value="ECO:0007669"/>
    <property type="project" value="TreeGrafter"/>
</dbReference>
<feature type="domain" description="RING-CH-type" evidence="7">
    <location>
        <begin position="66"/>
        <end position="126"/>
    </location>
</feature>
<evidence type="ECO:0000256" key="1">
    <source>
        <dbReference type="ARBA" id="ARBA00022723"/>
    </source>
</evidence>
<dbReference type="InterPro" id="IPR001841">
    <property type="entry name" value="Znf_RING"/>
</dbReference>
<comment type="caution">
    <text evidence="8">The sequence shown here is derived from an EMBL/GenBank/DDBJ whole genome shotgun (WGS) entry which is preliminary data.</text>
</comment>
<dbReference type="PANTHER" id="PTHR23012:SF215">
    <property type="entry name" value="RING_FYVE_PHD ZINC FINGER SUPERFAMILY PROTEIN"/>
    <property type="match status" value="1"/>
</dbReference>
<dbReference type="EMBL" id="CM035416">
    <property type="protein sequence ID" value="KAH7425610.1"/>
    <property type="molecule type" value="Genomic_DNA"/>
</dbReference>
<dbReference type="Proteomes" id="UP000825935">
    <property type="component" value="Chromosome 11"/>
</dbReference>
<protein>
    <recommendedName>
        <fullName evidence="10">RING-CH-type domain-containing protein</fullName>
    </recommendedName>
</protein>
<proteinExistence type="predicted"/>
<dbReference type="PROSITE" id="PS50089">
    <property type="entry name" value="ZF_RING_2"/>
    <property type="match status" value="1"/>
</dbReference>
<evidence type="ECO:0000256" key="5">
    <source>
        <dbReference type="SAM" id="Phobius"/>
    </source>
</evidence>
<keyword evidence="5" id="KW-1133">Transmembrane helix</keyword>
<keyword evidence="3" id="KW-0862">Zinc</keyword>
<dbReference type="OrthoDB" id="264354at2759"/>
<dbReference type="OMA" id="IMAWIAT"/>
<evidence type="ECO:0000256" key="3">
    <source>
        <dbReference type="ARBA" id="ARBA00022833"/>
    </source>
</evidence>
<evidence type="ECO:0000313" key="9">
    <source>
        <dbReference type="Proteomes" id="UP000825935"/>
    </source>
</evidence>
<evidence type="ECO:0000259" key="6">
    <source>
        <dbReference type="PROSITE" id="PS50089"/>
    </source>
</evidence>
<keyword evidence="9" id="KW-1185">Reference proteome</keyword>
<gene>
    <name evidence="8" type="ORF">KP509_11G062700</name>
</gene>
<dbReference type="Pfam" id="PF12428">
    <property type="entry name" value="DUF3675"/>
    <property type="match status" value="1"/>
</dbReference>
<dbReference type="CDD" id="cd16495">
    <property type="entry name" value="RING_CH-C4HC3_MARCH"/>
    <property type="match status" value="1"/>
</dbReference>
<dbReference type="InterPro" id="IPR013083">
    <property type="entry name" value="Znf_RING/FYVE/PHD"/>
</dbReference>
<feature type="transmembrane region" description="Helical" evidence="5">
    <location>
        <begin position="212"/>
        <end position="234"/>
    </location>
</feature>
<keyword evidence="5" id="KW-0472">Membrane</keyword>
<dbReference type="InterPro" id="IPR022143">
    <property type="entry name" value="DUF3675"/>
</dbReference>
<dbReference type="GO" id="GO:0008270">
    <property type="term" value="F:zinc ion binding"/>
    <property type="evidence" value="ECO:0007669"/>
    <property type="project" value="UniProtKB-KW"/>
</dbReference>
<feature type="domain" description="RING-type" evidence="6">
    <location>
        <begin position="74"/>
        <end position="120"/>
    </location>
</feature>
<dbReference type="PANTHER" id="PTHR23012">
    <property type="entry name" value="RING/FYVE/PHD ZINC FINGER DOMAIN-CONTAINING"/>
    <property type="match status" value="1"/>
</dbReference>
<dbReference type="AlphaFoldDB" id="A0A8T2TTJ9"/>
<feature type="transmembrane region" description="Helical" evidence="5">
    <location>
        <begin position="188"/>
        <end position="206"/>
    </location>
</feature>
<dbReference type="InterPro" id="IPR011016">
    <property type="entry name" value="Znf_RING-CH"/>
</dbReference>
<evidence type="ECO:0008006" key="10">
    <source>
        <dbReference type="Google" id="ProtNLM"/>
    </source>
</evidence>
<dbReference type="SMART" id="SM00744">
    <property type="entry name" value="RINGv"/>
    <property type="match status" value="1"/>
</dbReference>
<keyword evidence="5" id="KW-0812">Transmembrane</keyword>
<dbReference type="GO" id="GO:0016567">
    <property type="term" value="P:protein ubiquitination"/>
    <property type="evidence" value="ECO:0007669"/>
    <property type="project" value="TreeGrafter"/>
</dbReference>
<dbReference type="PROSITE" id="PS51292">
    <property type="entry name" value="ZF_RING_CH"/>
    <property type="match status" value="1"/>
</dbReference>
<evidence type="ECO:0000259" key="7">
    <source>
        <dbReference type="PROSITE" id="PS51292"/>
    </source>
</evidence>
<keyword evidence="2 4" id="KW-0863">Zinc-finger</keyword>
<evidence type="ECO:0000256" key="4">
    <source>
        <dbReference type="PROSITE-ProRule" id="PRU00175"/>
    </source>
</evidence>